<feature type="region of interest" description="Disordered" evidence="1">
    <location>
        <begin position="211"/>
        <end position="237"/>
    </location>
</feature>
<dbReference type="SUPFAM" id="SSF49265">
    <property type="entry name" value="Fibronectin type III"/>
    <property type="match status" value="3"/>
</dbReference>
<protein>
    <recommendedName>
        <fullName evidence="2">Fibronectin type-III domain-containing protein</fullName>
    </recommendedName>
</protein>
<feature type="domain" description="Fibronectin type-III" evidence="2">
    <location>
        <begin position="367"/>
        <end position="447"/>
    </location>
</feature>
<dbReference type="Gene3D" id="2.60.40.10">
    <property type="entry name" value="Immunoglobulins"/>
    <property type="match status" value="3"/>
</dbReference>
<sequence>MTIELQISQIQVRIEVVLKVNYPSIGYNAKAPTNLTTTFNASGVTLEWEDTGHNCTSTVYNVTLNSASTSELTYHNTSDTTIFINSSELNTAEIYAYTVRGWNGQQSNVSEPFTLAPHEVMNVTIDTTNTTDPCKNDSCCADVTLNIILESLDPYVKHPDQYYNISYNSNTENIPVPYEVTEYGETEWTGSGLKYNETYCFTVIPINDFSTGEPKDNDTTTEYPCESPGNGGDNGDDNPRVELILLYSGLADGAITNFTCTDGPVCAGDRIECNCTTDTGTLEWSISYSLVDTSMWSQILSVLFNKAKTNEEYHYGYDFTFNTTYTGLNTSILTFNLNHSESVLIECANGNVTHEMNTIVTDLGYYAKAPRNLTTTFNASGVTLQWEDTGNNCTSTVYQVTVISCSCTSTSVLMYSTNDTALHINSSDLLENVTYTYTVRGWNEQQSNNSEPFTLGNDAINFQCESLQNNNDLGTPSFNFTIIANGTADDCSDSCCANITISIQLALNTSDPQYTNLSYDISYDSITVNNKSVVTNEGEWNKNMQLPRNETHYINSEQAK</sequence>
<dbReference type="AlphaFoldDB" id="A0A1X7TFB5"/>
<dbReference type="CDD" id="cd00063">
    <property type="entry name" value="FN3"/>
    <property type="match status" value="1"/>
</dbReference>
<reference evidence="3" key="1">
    <citation type="submission" date="2017-05" db="UniProtKB">
        <authorList>
            <consortium name="EnsemblMetazoa"/>
        </authorList>
    </citation>
    <scope>IDENTIFICATION</scope>
</reference>
<evidence type="ECO:0000259" key="2">
    <source>
        <dbReference type="SMART" id="SM00060"/>
    </source>
</evidence>
<dbReference type="EnsemblMetazoa" id="Aqu2.1.13205_001">
    <property type="protein sequence ID" value="Aqu2.1.13205_001"/>
    <property type="gene ID" value="Aqu2.1.13205"/>
</dbReference>
<dbReference type="InterPro" id="IPR013783">
    <property type="entry name" value="Ig-like_fold"/>
</dbReference>
<feature type="domain" description="Fibronectin type-III" evidence="2">
    <location>
        <begin position="29"/>
        <end position="212"/>
    </location>
</feature>
<dbReference type="InterPro" id="IPR003961">
    <property type="entry name" value="FN3_dom"/>
</dbReference>
<proteinExistence type="predicted"/>
<name>A0A1X7TFB5_AMPQE</name>
<evidence type="ECO:0000313" key="3">
    <source>
        <dbReference type="EnsemblMetazoa" id="Aqu2.1.13205_001"/>
    </source>
</evidence>
<organism evidence="3">
    <name type="scientific">Amphimedon queenslandica</name>
    <name type="common">Sponge</name>
    <dbReference type="NCBI Taxonomy" id="400682"/>
    <lineage>
        <taxon>Eukaryota</taxon>
        <taxon>Metazoa</taxon>
        <taxon>Porifera</taxon>
        <taxon>Demospongiae</taxon>
        <taxon>Heteroscleromorpha</taxon>
        <taxon>Haplosclerida</taxon>
        <taxon>Niphatidae</taxon>
        <taxon>Amphimedon</taxon>
    </lineage>
</organism>
<evidence type="ECO:0000256" key="1">
    <source>
        <dbReference type="SAM" id="MobiDB-lite"/>
    </source>
</evidence>
<dbReference type="SMART" id="SM00060">
    <property type="entry name" value="FN3"/>
    <property type="match status" value="2"/>
</dbReference>
<dbReference type="InParanoid" id="A0A1X7TFB5"/>
<accession>A0A1X7TFB5</accession>
<dbReference type="InterPro" id="IPR036116">
    <property type="entry name" value="FN3_sf"/>
</dbReference>